<evidence type="ECO:0000313" key="2">
    <source>
        <dbReference type="Proteomes" id="UP001055811"/>
    </source>
</evidence>
<comment type="caution">
    <text evidence="1">The sequence shown here is derived from an EMBL/GenBank/DDBJ whole genome shotgun (WGS) entry which is preliminary data.</text>
</comment>
<protein>
    <submittedName>
        <fullName evidence="1">Uncharacterized protein</fullName>
    </submittedName>
</protein>
<gene>
    <name evidence="1" type="ORF">L2E82_23041</name>
</gene>
<name>A0ACB9E0E2_CICIN</name>
<accession>A0ACB9E0E2</accession>
<reference evidence="1 2" key="2">
    <citation type="journal article" date="2022" name="Mol. Ecol. Resour.">
        <title>The genomes of chicory, endive, great burdock and yacon provide insights into Asteraceae paleo-polyploidization history and plant inulin production.</title>
        <authorList>
            <person name="Fan W."/>
            <person name="Wang S."/>
            <person name="Wang H."/>
            <person name="Wang A."/>
            <person name="Jiang F."/>
            <person name="Liu H."/>
            <person name="Zhao H."/>
            <person name="Xu D."/>
            <person name="Zhang Y."/>
        </authorList>
    </citation>
    <scope>NUCLEOTIDE SEQUENCE [LARGE SCALE GENOMIC DNA]</scope>
    <source>
        <strain evidence="2">cv. Punajuju</strain>
        <tissue evidence="1">Leaves</tissue>
    </source>
</reference>
<dbReference type="EMBL" id="CM042012">
    <property type="protein sequence ID" value="KAI3751947.1"/>
    <property type="molecule type" value="Genomic_DNA"/>
</dbReference>
<reference evidence="2" key="1">
    <citation type="journal article" date="2022" name="Mol. Ecol. Resour.">
        <title>The genomes of chicory, endive, great burdock and yacon provide insights into Asteraceae palaeo-polyploidization history and plant inulin production.</title>
        <authorList>
            <person name="Fan W."/>
            <person name="Wang S."/>
            <person name="Wang H."/>
            <person name="Wang A."/>
            <person name="Jiang F."/>
            <person name="Liu H."/>
            <person name="Zhao H."/>
            <person name="Xu D."/>
            <person name="Zhang Y."/>
        </authorList>
    </citation>
    <scope>NUCLEOTIDE SEQUENCE [LARGE SCALE GENOMIC DNA]</scope>
    <source>
        <strain evidence="2">cv. Punajuju</strain>
    </source>
</reference>
<organism evidence="1 2">
    <name type="scientific">Cichorium intybus</name>
    <name type="common">Chicory</name>
    <dbReference type="NCBI Taxonomy" id="13427"/>
    <lineage>
        <taxon>Eukaryota</taxon>
        <taxon>Viridiplantae</taxon>
        <taxon>Streptophyta</taxon>
        <taxon>Embryophyta</taxon>
        <taxon>Tracheophyta</taxon>
        <taxon>Spermatophyta</taxon>
        <taxon>Magnoliopsida</taxon>
        <taxon>eudicotyledons</taxon>
        <taxon>Gunneridae</taxon>
        <taxon>Pentapetalae</taxon>
        <taxon>asterids</taxon>
        <taxon>campanulids</taxon>
        <taxon>Asterales</taxon>
        <taxon>Asteraceae</taxon>
        <taxon>Cichorioideae</taxon>
        <taxon>Cichorieae</taxon>
        <taxon>Cichoriinae</taxon>
        <taxon>Cichorium</taxon>
    </lineage>
</organism>
<proteinExistence type="predicted"/>
<keyword evidence="2" id="KW-1185">Reference proteome</keyword>
<evidence type="ECO:0000313" key="1">
    <source>
        <dbReference type="EMBL" id="KAI3751947.1"/>
    </source>
</evidence>
<sequence>MKARKDIELICDRPLLNPIPKNGKLYKQDGAYTLKRKEGNNEVHKVLAREEYSNESNEPLQSLRDRYFADWFQKHKWDTDAWRKKSKSGKRNRNSNVNGSISIHTGGSITTEQHRAKLTKEKGNKPSWGDVFRQTHLEKSAKLRLASGESIGNQPEHWVNKRSWTVFDTYEKAMSEKYGPDPTQHPLGDAEIWEHSGGGRKKGQVYGVGSSDPSYTTNQENSGLQKNCRNMSFNKSTSFGTDLDGLINLEVLCHNSIKKSPSYIV</sequence>
<dbReference type="Proteomes" id="UP001055811">
    <property type="component" value="Linkage Group LG04"/>
</dbReference>